<proteinExistence type="predicted"/>
<reference evidence="1 2" key="1">
    <citation type="journal article" date="2013" name="Mar. Genomics">
        <title>Expression of sulfatases in Rhodopirellula baltica and the diversity of sulfatases in the genus Rhodopirellula.</title>
        <authorList>
            <person name="Wegner C.E."/>
            <person name="Richter-Heitmann T."/>
            <person name="Klindworth A."/>
            <person name="Klockow C."/>
            <person name="Richter M."/>
            <person name="Achstetter T."/>
            <person name="Glockner F.O."/>
            <person name="Harder J."/>
        </authorList>
    </citation>
    <scope>NUCLEOTIDE SEQUENCE [LARGE SCALE GENOMIC DNA]</scope>
    <source>
        <strain evidence="1 2">SH398</strain>
    </source>
</reference>
<evidence type="ECO:0000313" key="1">
    <source>
        <dbReference type="EMBL" id="EMI27208.1"/>
    </source>
</evidence>
<protein>
    <submittedName>
        <fullName evidence="1">Uncharacterized protein</fullName>
    </submittedName>
</protein>
<dbReference type="AlphaFoldDB" id="M5S6E1"/>
<dbReference type="EMBL" id="ANOF01000071">
    <property type="protein sequence ID" value="EMI27208.1"/>
    <property type="molecule type" value="Genomic_DNA"/>
</dbReference>
<accession>M5S6E1</accession>
<dbReference type="Proteomes" id="UP000011996">
    <property type="component" value="Unassembled WGS sequence"/>
</dbReference>
<dbReference type="STRING" id="1263868.RESH_02215"/>
<evidence type="ECO:0000313" key="2">
    <source>
        <dbReference type="Proteomes" id="UP000011996"/>
    </source>
</evidence>
<organism evidence="1 2">
    <name type="scientific">Rhodopirellula europaea SH398</name>
    <dbReference type="NCBI Taxonomy" id="1263868"/>
    <lineage>
        <taxon>Bacteria</taxon>
        <taxon>Pseudomonadati</taxon>
        <taxon>Planctomycetota</taxon>
        <taxon>Planctomycetia</taxon>
        <taxon>Pirellulales</taxon>
        <taxon>Pirellulaceae</taxon>
        <taxon>Rhodopirellula</taxon>
    </lineage>
</organism>
<comment type="caution">
    <text evidence="1">The sequence shown here is derived from an EMBL/GenBank/DDBJ whole genome shotgun (WGS) entry which is preliminary data.</text>
</comment>
<name>M5S6E1_9BACT</name>
<sequence length="60" mass="6345">MTAAPPCPATEPRASLAGGVNQLICENRDNRRPKRRQTGQKFAITKCEFLSAGSAGTNVG</sequence>
<gene>
    <name evidence="1" type="ORF">RESH_02215</name>
</gene>